<keyword evidence="3" id="KW-1185">Reference proteome</keyword>
<protein>
    <submittedName>
        <fullName evidence="2">Uncharacterized protein</fullName>
    </submittedName>
</protein>
<proteinExistence type="predicted"/>
<keyword evidence="1" id="KW-1133">Transmembrane helix</keyword>
<keyword evidence="1" id="KW-0812">Transmembrane</keyword>
<accession>A0A9D4BSV3</accession>
<reference evidence="2" key="2">
    <citation type="submission" date="2020-11" db="EMBL/GenBank/DDBJ databases">
        <authorList>
            <person name="McCartney M.A."/>
            <person name="Auch B."/>
            <person name="Kono T."/>
            <person name="Mallez S."/>
            <person name="Becker A."/>
            <person name="Gohl D.M."/>
            <person name="Silverstein K.A.T."/>
            <person name="Koren S."/>
            <person name="Bechman K.B."/>
            <person name="Herman A."/>
            <person name="Abrahante J.E."/>
            <person name="Garbe J."/>
        </authorList>
    </citation>
    <scope>NUCLEOTIDE SEQUENCE</scope>
    <source>
        <strain evidence="2">Duluth1</strain>
        <tissue evidence="2">Whole animal</tissue>
    </source>
</reference>
<dbReference type="Proteomes" id="UP000828390">
    <property type="component" value="Unassembled WGS sequence"/>
</dbReference>
<comment type="caution">
    <text evidence="2">The sequence shown here is derived from an EMBL/GenBank/DDBJ whole genome shotgun (WGS) entry which is preliminary data.</text>
</comment>
<dbReference type="EMBL" id="JAIWYP010000014">
    <property type="protein sequence ID" value="KAH3707089.1"/>
    <property type="molecule type" value="Genomic_DNA"/>
</dbReference>
<reference evidence="2" key="1">
    <citation type="journal article" date="2019" name="bioRxiv">
        <title>The Genome of the Zebra Mussel, Dreissena polymorpha: A Resource for Invasive Species Research.</title>
        <authorList>
            <person name="McCartney M.A."/>
            <person name="Auch B."/>
            <person name="Kono T."/>
            <person name="Mallez S."/>
            <person name="Zhang Y."/>
            <person name="Obille A."/>
            <person name="Becker A."/>
            <person name="Abrahante J.E."/>
            <person name="Garbe J."/>
            <person name="Badalamenti J.P."/>
            <person name="Herman A."/>
            <person name="Mangelson H."/>
            <person name="Liachko I."/>
            <person name="Sullivan S."/>
            <person name="Sone E.D."/>
            <person name="Koren S."/>
            <person name="Silverstein K.A.T."/>
            <person name="Beckman K.B."/>
            <person name="Gohl D.M."/>
        </authorList>
    </citation>
    <scope>NUCLEOTIDE SEQUENCE</scope>
    <source>
        <strain evidence="2">Duluth1</strain>
        <tissue evidence="2">Whole animal</tissue>
    </source>
</reference>
<sequence>MIYHPIGLSSPGRGVASGMPINPFRLPTLGRFDSRFVRRNIVLRCNIYPYDLVIDVHQGHQHNIMVTFIVLATVLGTLYSYMLSIKSSNGVWELPFSRELIGYGLPLLRLCRITPQQINVR</sequence>
<gene>
    <name evidence="2" type="ORF">DPMN_066485</name>
</gene>
<organism evidence="2 3">
    <name type="scientific">Dreissena polymorpha</name>
    <name type="common">Zebra mussel</name>
    <name type="synonym">Mytilus polymorpha</name>
    <dbReference type="NCBI Taxonomy" id="45954"/>
    <lineage>
        <taxon>Eukaryota</taxon>
        <taxon>Metazoa</taxon>
        <taxon>Spiralia</taxon>
        <taxon>Lophotrochozoa</taxon>
        <taxon>Mollusca</taxon>
        <taxon>Bivalvia</taxon>
        <taxon>Autobranchia</taxon>
        <taxon>Heteroconchia</taxon>
        <taxon>Euheterodonta</taxon>
        <taxon>Imparidentia</taxon>
        <taxon>Neoheterodontei</taxon>
        <taxon>Myida</taxon>
        <taxon>Dreissenoidea</taxon>
        <taxon>Dreissenidae</taxon>
        <taxon>Dreissena</taxon>
    </lineage>
</organism>
<evidence type="ECO:0000313" key="3">
    <source>
        <dbReference type="Proteomes" id="UP000828390"/>
    </source>
</evidence>
<evidence type="ECO:0000313" key="2">
    <source>
        <dbReference type="EMBL" id="KAH3707089.1"/>
    </source>
</evidence>
<evidence type="ECO:0000256" key="1">
    <source>
        <dbReference type="SAM" id="Phobius"/>
    </source>
</evidence>
<name>A0A9D4BSV3_DREPO</name>
<keyword evidence="1" id="KW-0472">Membrane</keyword>
<dbReference type="AlphaFoldDB" id="A0A9D4BSV3"/>
<feature type="transmembrane region" description="Helical" evidence="1">
    <location>
        <begin position="64"/>
        <end position="83"/>
    </location>
</feature>